<accession>A0AAD4Y1X1</accession>
<keyword evidence="3" id="KW-1185">Reference proteome</keyword>
<dbReference type="Proteomes" id="UP001214576">
    <property type="component" value="Unassembled WGS sequence"/>
</dbReference>
<feature type="compositionally biased region" description="Low complexity" evidence="1">
    <location>
        <begin position="84"/>
        <end position="95"/>
    </location>
</feature>
<feature type="region of interest" description="Disordered" evidence="1">
    <location>
        <begin position="83"/>
        <end position="104"/>
    </location>
</feature>
<gene>
    <name evidence="2" type="ORF">MG293_017354</name>
</gene>
<proteinExistence type="predicted"/>
<reference evidence="2" key="1">
    <citation type="submission" date="2022-03" db="EMBL/GenBank/DDBJ databases">
        <title>Genomic analyses of argali, domestic sheep and their hybrids provide insights into chromosomal evolution, heterosis and genetic basis of agronomic traits.</title>
        <authorList>
            <person name="Li M."/>
        </authorList>
    </citation>
    <scope>NUCLEOTIDE SEQUENCE</scope>
    <source>
        <strain evidence="2">CAU-MHL-2022a</strain>
        <tissue evidence="2">Skin</tissue>
    </source>
</reference>
<dbReference type="EMBL" id="JAKZEL010000022">
    <property type="protein sequence ID" value="KAI4532089.1"/>
    <property type="molecule type" value="Genomic_DNA"/>
</dbReference>
<name>A0AAD4Y1X1_OVIAM</name>
<feature type="region of interest" description="Disordered" evidence="1">
    <location>
        <begin position="164"/>
        <end position="204"/>
    </location>
</feature>
<sequence length="218" mass="23350">MAQTARLLLRQPLDQGPLPLKDGSKYILILIQDNILSRSKQHIHSTNPLSSTAGKEAPVPSEYKTLCPASAESPMTNETGFSGTPPLTHTPTTCPEKPLDPQLKRGGEQTAEWISRTPQDLNDYGPSITTFSHVQRTGVTPKTHSADFGFGIPDPGTPLDYHLAPRTGSHRTPRSSKTPTPEAEGLGLTGSCRQGQPRGSGSQALRNAAIRANALNCL</sequence>
<organism evidence="2 3">
    <name type="scientific">Ovis ammon polii</name>
    <dbReference type="NCBI Taxonomy" id="230172"/>
    <lineage>
        <taxon>Eukaryota</taxon>
        <taxon>Metazoa</taxon>
        <taxon>Chordata</taxon>
        <taxon>Craniata</taxon>
        <taxon>Vertebrata</taxon>
        <taxon>Euteleostomi</taxon>
        <taxon>Mammalia</taxon>
        <taxon>Eutheria</taxon>
        <taxon>Laurasiatheria</taxon>
        <taxon>Artiodactyla</taxon>
        <taxon>Ruminantia</taxon>
        <taxon>Pecora</taxon>
        <taxon>Bovidae</taxon>
        <taxon>Caprinae</taxon>
        <taxon>Ovis</taxon>
    </lineage>
</organism>
<comment type="caution">
    <text evidence="2">The sequence shown here is derived from an EMBL/GenBank/DDBJ whole genome shotgun (WGS) entry which is preliminary data.</text>
</comment>
<evidence type="ECO:0000313" key="3">
    <source>
        <dbReference type="Proteomes" id="UP001214576"/>
    </source>
</evidence>
<protein>
    <submittedName>
        <fullName evidence="2">Uncharacterized protein</fullName>
    </submittedName>
</protein>
<evidence type="ECO:0000313" key="2">
    <source>
        <dbReference type="EMBL" id="KAI4532089.1"/>
    </source>
</evidence>
<feature type="compositionally biased region" description="Polar residues" evidence="1">
    <location>
        <begin position="191"/>
        <end position="203"/>
    </location>
</feature>
<dbReference type="AlphaFoldDB" id="A0AAD4Y1X1"/>
<evidence type="ECO:0000256" key="1">
    <source>
        <dbReference type="SAM" id="MobiDB-lite"/>
    </source>
</evidence>